<dbReference type="PANTHER" id="PTHR35871:SF1">
    <property type="entry name" value="CXC1-LIKE CYSTEINE CLUSTER ASSOCIATED WITH KDZ TRANSPOSASES DOMAIN-CONTAINING PROTEIN"/>
    <property type="match status" value="1"/>
</dbReference>
<sequence>MVPHAARQYLRHIVDQEIPNGLKKYLELELFPRIHLKPGKGVSLRTARRWLHREGFRFIEHKKSLYYDGHERPDVVKYRQETFLPAMQKLQDRLVKYEVGNVSALVQPHRANYVDRQLVLVAHDEMTAQANDGRKKSWVLDGEHALKKKGAGRGMHQSDVICSTIGWVAEASQSLEYGKNYDGYWNGEMFVTQLKRKIIPALEAAHGPGYQFLIVVDNSQGHSAYAEDALLVQRMNMRPGGQQARMRDGWYERDGHRIIQPMVFPPDHAEHPGAAKGMKQVLMERGLWIRGLVMKCRGDKKCDADATVCCATRILELQPDFTEQRSLVQEVIEAAGHMCIFLPKYHCELNPIEFFWGVVKRYLREHCDYTFKTLQENLPIALASVSKELIRKWEHRMIRWMEAYRSGLSAKDAQFQVKAFGTKRYKSHRRVPESLAAALDA</sequence>
<dbReference type="InterPro" id="IPR038717">
    <property type="entry name" value="Tc1-like_DDE_dom"/>
</dbReference>
<protein>
    <recommendedName>
        <fullName evidence="1">Tc1-like transposase DDE domain-containing protein</fullName>
    </recommendedName>
</protein>
<dbReference type="Pfam" id="PF13358">
    <property type="entry name" value="DDE_3"/>
    <property type="match status" value="1"/>
</dbReference>
<organism evidence="2 3">
    <name type="scientific">Antrodiella citrinella</name>
    <dbReference type="NCBI Taxonomy" id="2447956"/>
    <lineage>
        <taxon>Eukaryota</taxon>
        <taxon>Fungi</taxon>
        <taxon>Dikarya</taxon>
        <taxon>Basidiomycota</taxon>
        <taxon>Agaricomycotina</taxon>
        <taxon>Agaricomycetes</taxon>
        <taxon>Polyporales</taxon>
        <taxon>Steccherinaceae</taxon>
        <taxon>Antrodiella</taxon>
    </lineage>
</organism>
<dbReference type="AlphaFoldDB" id="A0A4S4LNJ5"/>
<dbReference type="InterPro" id="IPR036397">
    <property type="entry name" value="RNaseH_sf"/>
</dbReference>
<keyword evidence="3" id="KW-1185">Reference proteome</keyword>
<dbReference type="PANTHER" id="PTHR35871">
    <property type="entry name" value="EXPRESSED PROTEIN"/>
    <property type="match status" value="1"/>
</dbReference>
<reference evidence="2 3" key="1">
    <citation type="submission" date="2019-02" db="EMBL/GenBank/DDBJ databases">
        <title>Genome sequencing of the rare red list fungi Antrodiella citrinella (Flaviporus citrinellus).</title>
        <authorList>
            <person name="Buettner E."/>
            <person name="Kellner H."/>
        </authorList>
    </citation>
    <scope>NUCLEOTIDE SEQUENCE [LARGE SCALE GENOMIC DNA]</scope>
    <source>
        <strain evidence="2 3">DSM 108506</strain>
    </source>
</reference>
<dbReference type="OrthoDB" id="3218065at2759"/>
<evidence type="ECO:0000259" key="1">
    <source>
        <dbReference type="Pfam" id="PF13358"/>
    </source>
</evidence>
<gene>
    <name evidence="2" type="ORF">EUX98_g9674</name>
</gene>
<dbReference type="EMBL" id="SGPM01001012">
    <property type="protein sequence ID" value="THH13846.1"/>
    <property type="molecule type" value="Genomic_DNA"/>
</dbReference>
<evidence type="ECO:0000313" key="3">
    <source>
        <dbReference type="Proteomes" id="UP000308730"/>
    </source>
</evidence>
<accession>A0A4S4LNJ5</accession>
<dbReference type="GO" id="GO:0003676">
    <property type="term" value="F:nucleic acid binding"/>
    <property type="evidence" value="ECO:0007669"/>
    <property type="project" value="InterPro"/>
</dbReference>
<evidence type="ECO:0000313" key="2">
    <source>
        <dbReference type="EMBL" id="THH13846.1"/>
    </source>
</evidence>
<dbReference type="Gene3D" id="3.30.420.10">
    <property type="entry name" value="Ribonuclease H-like superfamily/Ribonuclease H"/>
    <property type="match status" value="1"/>
</dbReference>
<comment type="caution">
    <text evidence="2">The sequence shown here is derived from an EMBL/GenBank/DDBJ whole genome shotgun (WGS) entry which is preliminary data.</text>
</comment>
<proteinExistence type="predicted"/>
<dbReference type="Proteomes" id="UP000308730">
    <property type="component" value="Unassembled WGS sequence"/>
</dbReference>
<feature type="domain" description="Tc1-like transposase DDE" evidence="1">
    <location>
        <begin position="322"/>
        <end position="366"/>
    </location>
</feature>
<name>A0A4S4LNJ5_9APHY</name>